<feature type="chain" id="PRO_5032460213" evidence="1">
    <location>
        <begin position="27"/>
        <end position="144"/>
    </location>
</feature>
<evidence type="ECO:0000313" key="3">
    <source>
        <dbReference type="EMBL" id="QJE72173.1"/>
    </source>
</evidence>
<evidence type="ECO:0000256" key="1">
    <source>
        <dbReference type="SAM" id="SignalP"/>
    </source>
</evidence>
<dbReference type="PROSITE" id="PS50983">
    <property type="entry name" value="FE_B12_PBP"/>
    <property type="match status" value="1"/>
</dbReference>
<feature type="signal peptide" evidence="1">
    <location>
        <begin position="1"/>
        <end position="26"/>
    </location>
</feature>
<dbReference type="AlphaFoldDB" id="A0A858R4R2"/>
<dbReference type="SUPFAM" id="SSF53807">
    <property type="entry name" value="Helical backbone' metal receptor"/>
    <property type="match status" value="1"/>
</dbReference>
<evidence type="ECO:0000313" key="4">
    <source>
        <dbReference type="Proteomes" id="UP000501891"/>
    </source>
</evidence>
<dbReference type="EMBL" id="CP051775">
    <property type="protein sequence ID" value="QJE72173.1"/>
    <property type="molecule type" value="Genomic_DNA"/>
</dbReference>
<sequence length="144" mass="14985">MGRGARRLLAALATAVALAAAPPVLAKPQRVVSLNLCTDQVAVLLLPRERIAALSFLALDRELSAVADSAAGLPTVQGMAEEILPLQPDLVLAGSFTTRPTVALLRARGIKVLELGLADDFDAIRAQLRQVADALGSGSGRRPC</sequence>
<gene>
    <name evidence="3" type="ORF">HHL28_02800</name>
</gene>
<evidence type="ECO:0000259" key="2">
    <source>
        <dbReference type="PROSITE" id="PS50983"/>
    </source>
</evidence>
<proteinExistence type="predicted"/>
<feature type="domain" description="Fe/B12 periplasmic-binding" evidence="2">
    <location>
        <begin position="30"/>
        <end position="144"/>
    </location>
</feature>
<name>A0A858R4R2_9PROT</name>
<dbReference type="Gene3D" id="3.40.50.1980">
    <property type="entry name" value="Nitrogenase molybdenum iron protein domain"/>
    <property type="match status" value="1"/>
</dbReference>
<accession>A0A858R4R2</accession>
<dbReference type="Proteomes" id="UP000501891">
    <property type="component" value="Chromosome"/>
</dbReference>
<dbReference type="KEGG" id="acru:HHL28_02800"/>
<keyword evidence="4" id="KW-1185">Reference proteome</keyword>
<protein>
    <submittedName>
        <fullName evidence="3">ABC transporter substrate-binding protein</fullName>
    </submittedName>
</protein>
<keyword evidence="1" id="KW-0732">Signal</keyword>
<reference evidence="3" key="1">
    <citation type="submission" date="2020-04" db="EMBL/GenBank/DDBJ databases">
        <title>A desert anoxygenic phototrophic bacterium fixes CO2 using RubisCO under aerobic conditions.</title>
        <authorList>
            <person name="Tang K."/>
        </authorList>
    </citation>
    <scope>NUCLEOTIDE SEQUENCE [LARGE SCALE GENOMIC DNA]</scope>
    <source>
        <strain evidence="3">MIMtkB3</strain>
    </source>
</reference>
<dbReference type="CDD" id="cd00636">
    <property type="entry name" value="TroA-like"/>
    <property type="match status" value="1"/>
</dbReference>
<organism evidence="3 4">
    <name type="scientific">Aerophototrophica crusticola</name>
    <dbReference type="NCBI Taxonomy" id="1709002"/>
    <lineage>
        <taxon>Bacteria</taxon>
        <taxon>Pseudomonadati</taxon>
        <taxon>Pseudomonadota</taxon>
        <taxon>Alphaproteobacteria</taxon>
        <taxon>Rhodospirillales</taxon>
        <taxon>Rhodospirillaceae</taxon>
        <taxon>Aerophototrophica</taxon>
    </lineage>
</organism>
<dbReference type="InterPro" id="IPR002491">
    <property type="entry name" value="ABC_transptr_periplasmic_BD"/>
</dbReference>